<evidence type="ECO:0000256" key="1">
    <source>
        <dbReference type="SAM" id="MobiDB-lite"/>
    </source>
</evidence>
<dbReference type="RefSeq" id="WP_133441861.1">
    <property type="nucleotide sequence ID" value="NZ_CP034726.1"/>
</dbReference>
<protein>
    <submittedName>
        <fullName evidence="2">Uncharacterized protein</fullName>
    </submittedName>
</protein>
<dbReference type="AlphaFoldDB" id="A0A4P6ZLM2"/>
<keyword evidence="3" id="KW-1185">Reference proteome</keyword>
<reference evidence="3" key="1">
    <citation type="submission" date="2018-12" db="EMBL/GenBank/DDBJ databases">
        <title>A new species of lactobacillus.</title>
        <authorList>
            <person name="Jian Y."/>
            <person name="Xin L."/>
            <person name="Hong Z.J."/>
            <person name="Ming L.Z."/>
            <person name="Hong X.Z."/>
        </authorList>
    </citation>
    <scope>NUCLEOTIDE SEQUENCE [LARGE SCALE GENOMIC DNA]</scope>
    <source>
        <strain evidence="3">HSLZ-75</strain>
    </source>
</reference>
<evidence type="ECO:0000313" key="2">
    <source>
        <dbReference type="EMBL" id="QBP18302.1"/>
    </source>
</evidence>
<accession>A0A4P6ZLM2</accession>
<name>A0A4P6ZLM2_9LACO</name>
<gene>
    <name evidence="2" type="ORF">ELX58_03940</name>
</gene>
<proteinExistence type="predicted"/>
<dbReference type="EMBL" id="CP034726">
    <property type="protein sequence ID" value="QBP18302.1"/>
    <property type="molecule type" value="Genomic_DNA"/>
</dbReference>
<organism evidence="2 3">
    <name type="scientific">Acetilactobacillus jinshanensis</name>
    <dbReference type="NCBI Taxonomy" id="1720083"/>
    <lineage>
        <taxon>Bacteria</taxon>
        <taxon>Bacillati</taxon>
        <taxon>Bacillota</taxon>
        <taxon>Bacilli</taxon>
        <taxon>Lactobacillales</taxon>
        <taxon>Lactobacillaceae</taxon>
        <taxon>Acetilactobacillus</taxon>
    </lineage>
</organism>
<dbReference type="KEGG" id="lji:ELX58_03940"/>
<evidence type="ECO:0000313" key="3">
    <source>
        <dbReference type="Proteomes" id="UP000294321"/>
    </source>
</evidence>
<feature type="compositionally biased region" description="Polar residues" evidence="1">
    <location>
        <begin position="1"/>
        <end position="14"/>
    </location>
</feature>
<feature type="compositionally biased region" description="Basic and acidic residues" evidence="1">
    <location>
        <begin position="17"/>
        <end position="36"/>
    </location>
</feature>
<sequence>MDQSQSSVASQTDQTEAEAKPVDWHAKYEKEHDRKKMLNKKKKKAFKRVKKLTKENQALKQQLTQLKAKSFIREHDYF</sequence>
<feature type="region of interest" description="Disordered" evidence="1">
    <location>
        <begin position="1"/>
        <end position="43"/>
    </location>
</feature>
<dbReference type="Proteomes" id="UP000294321">
    <property type="component" value="Chromosome"/>
</dbReference>